<dbReference type="NCBIfam" id="NF006625">
    <property type="entry name" value="PRK09194.1"/>
    <property type="match status" value="1"/>
</dbReference>
<evidence type="ECO:0000256" key="10">
    <source>
        <dbReference type="HAMAP-Rule" id="MF_01569"/>
    </source>
</evidence>
<dbReference type="HAMAP" id="MF_01569">
    <property type="entry name" value="Pro_tRNA_synth_type1"/>
    <property type="match status" value="1"/>
</dbReference>
<reference evidence="12 13" key="1">
    <citation type="submission" date="2019-04" db="EMBL/GenBank/DDBJ databases">
        <title>In vitro growth and metabolic characteristics of meat-borne Lactobacillus algidus strains.</title>
        <authorList>
            <person name="Sade E."/>
            <person name="Per J."/>
            <person name="Tytti H."/>
            <person name="Johanna B.K."/>
        </authorList>
    </citation>
    <scope>NUCLEOTIDE SEQUENCE [LARGE SCALE GENOMIC DNA]</scope>
    <source>
        <strain evidence="12 13">LTS37-1</strain>
    </source>
</reference>
<organism evidence="12 13">
    <name type="scientific">Dellaglioa algida</name>
    <dbReference type="NCBI Taxonomy" id="105612"/>
    <lineage>
        <taxon>Bacteria</taxon>
        <taxon>Bacillati</taxon>
        <taxon>Bacillota</taxon>
        <taxon>Bacilli</taxon>
        <taxon>Lactobacillales</taxon>
        <taxon>Lactobacillaceae</taxon>
        <taxon>Dellaglioa</taxon>
    </lineage>
</organism>
<comment type="caution">
    <text evidence="12">The sequence shown here is derived from an EMBL/GenBank/DDBJ whole genome shotgun (WGS) entry which is preliminary data.</text>
</comment>
<comment type="subcellular location">
    <subcellularLocation>
        <location evidence="1 10">Cytoplasm</location>
    </subcellularLocation>
</comment>
<evidence type="ECO:0000256" key="2">
    <source>
        <dbReference type="ARBA" id="ARBA00011738"/>
    </source>
</evidence>
<dbReference type="Proteomes" id="UP000321659">
    <property type="component" value="Unassembled WGS sequence"/>
</dbReference>
<accession>A0A5C6MAK7</accession>
<dbReference type="PANTHER" id="PTHR42753">
    <property type="entry name" value="MITOCHONDRIAL RIBOSOME PROTEIN L39/PROLYL-TRNA LIGASE FAMILY MEMBER"/>
    <property type="match status" value="1"/>
</dbReference>
<keyword evidence="3 10" id="KW-0963">Cytoplasm</keyword>
<dbReference type="GO" id="GO:0016740">
    <property type="term" value="F:transferase activity"/>
    <property type="evidence" value="ECO:0007669"/>
    <property type="project" value="UniProtKB-ARBA"/>
</dbReference>
<comment type="similarity">
    <text evidence="10">Belongs to the class-II aminoacyl-tRNA synthetase family. ProS type 1 subfamily.</text>
</comment>
<dbReference type="GO" id="GO:0005829">
    <property type="term" value="C:cytosol"/>
    <property type="evidence" value="ECO:0007669"/>
    <property type="project" value="TreeGrafter"/>
</dbReference>
<comment type="domain">
    <text evidence="10">Consists of three domains: the N-terminal catalytic domain, the editing domain and the C-terminal anticodon-binding domain.</text>
</comment>
<dbReference type="InterPro" id="IPR045864">
    <property type="entry name" value="aa-tRNA-synth_II/BPL/LPL"/>
</dbReference>
<dbReference type="GO" id="GO:0002161">
    <property type="term" value="F:aminoacyl-tRNA deacylase activity"/>
    <property type="evidence" value="ECO:0007669"/>
    <property type="project" value="InterPro"/>
</dbReference>
<dbReference type="FunFam" id="3.30.930.10:FF:000066">
    <property type="entry name" value="Proline--tRNA ligase"/>
    <property type="match status" value="1"/>
</dbReference>
<dbReference type="RefSeq" id="WP_146302489.1">
    <property type="nucleotide sequence ID" value="NZ_JANXKU010000003.1"/>
</dbReference>
<sequence length="571" mass="63963">MKQSQLLIPTMKEVPSDAEVISHQMMLRAGYIRQVSAGMYSYLPLAFSVIRKIEAIIREEMEAIGAVEMLVPAIIPAELWKKTGRYDTYGDTLFKLNDRHERNFILGPTHEETFTSLVRDEIKSYKKLPLTMFQIQQKYRDENRPRFGILRGREFLMKDGYSFHADEESLNDTYQKMNRAYQNIFERCGLDFRGIIGDAGAMGGNDSKEFMAISDIGEDTIVYSDKSDYAANLEMAKSLKTYKNTHEAIKDIEKIETPNVKTIDELATFIETATDNLIKSLLFISDEKPVMVLMRGNDILNEIKLKNALNANFLRMATDSDVAEVLGAEFGSLGPVGVSEDVKIIADEGIKGMVNVAVGANLTGFHFLNANIERDYRVDEFTDLRLAQEGEVSPEGEGELKFTKGIEIGHIFKIGTRYSESLGANILDDNGREKPVILGCYGIGVSRLLAAIAEQQADENGLVWPRSIAPYDVHVIPINAKNDEQMALANEIDKKMTENGYKVLLDDRKERAGVKFADSDLIGLPVRITVGKKAADGIVEVKLRRNGETIEVTKDELESSISILLKEENQN</sequence>
<name>A0A5C6MAK7_9LACO</name>
<dbReference type="InterPro" id="IPR002316">
    <property type="entry name" value="Pro-tRNA-ligase_IIa"/>
</dbReference>
<dbReference type="InterPro" id="IPR002314">
    <property type="entry name" value="aa-tRNA-synt_IIb"/>
</dbReference>
<evidence type="ECO:0000256" key="4">
    <source>
        <dbReference type="ARBA" id="ARBA00022598"/>
    </source>
</evidence>
<dbReference type="GO" id="GO:0005524">
    <property type="term" value="F:ATP binding"/>
    <property type="evidence" value="ECO:0007669"/>
    <property type="project" value="UniProtKB-UniRule"/>
</dbReference>
<dbReference type="InterPro" id="IPR044140">
    <property type="entry name" value="ProRS_anticodon_short"/>
</dbReference>
<dbReference type="FunFam" id="3.30.930.10:FF:000062">
    <property type="entry name" value="Proline--tRNA ligase"/>
    <property type="match status" value="1"/>
</dbReference>
<keyword evidence="8 10" id="KW-0030">Aminoacyl-tRNA synthetase</keyword>
<dbReference type="NCBIfam" id="TIGR00409">
    <property type="entry name" value="proS_fam_II"/>
    <property type="match status" value="1"/>
</dbReference>
<evidence type="ECO:0000256" key="9">
    <source>
        <dbReference type="ARBA" id="ARBA00047671"/>
    </source>
</evidence>
<comment type="subunit">
    <text evidence="2 10">Homodimer.</text>
</comment>
<dbReference type="FunFam" id="3.40.50.800:FF:000011">
    <property type="entry name" value="Proline--tRNA ligase"/>
    <property type="match status" value="1"/>
</dbReference>
<dbReference type="InterPro" id="IPR023717">
    <property type="entry name" value="Pro-tRNA-Synthase_IIa_type1"/>
</dbReference>
<dbReference type="InterPro" id="IPR004154">
    <property type="entry name" value="Anticodon-bd"/>
</dbReference>
<dbReference type="InterPro" id="IPR036621">
    <property type="entry name" value="Anticodon-bd_dom_sf"/>
</dbReference>
<dbReference type="GO" id="GO:0006433">
    <property type="term" value="P:prolyl-tRNA aminoacylation"/>
    <property type="evidence" value="ECO:0007669"/>
    <property type="project" value="UniProtKB-UniRule"/>
</dbReference>
<dbReference type="Pfam" id="PF03129">
    <property type="entry name" value="HGTP_anticodon"/>
    <property type="match status" value="1"/>
</dbReference>
<evidence type="ECO:0000256" key="6">
    <source>
        <dbReference type="ARBA" id="ARBA00022840"/>
    </source>
</evidence>
<dbReference type="PANTHER" id="PTHR42753:SF2">
    <property type="entry name" value="PROLINE--TRNA LIGASE"/>
    <property type="match status" value="1"/>
</dbReference>
<keyword evidence="7 10" id="KW-0648">Protein biosynthesis</keyword>
<keyword evidence="5 10" id="KW-0547">Nucleotide-binding</keyword>
<dbReference type="GO" id="GO:0004827">
    <property type="term" value="F:proline-tRNA ligase activity"/>
    <property type="evidence" value="ECO:0007669"/>
    <property type="project" value="UniProtKB-UniRule"/>
</dbReference>
<dbReference type="SUPFAM" id="SSF55826">
    <property type="entry name" value="YbaK/ProRS associated domain"/>
    <property type="match status" value="1"/>
</dbReference>
<dbReference type="EC" id="6.1.1.15" evidence="10"/>
<gene>
    <name evidence="10 12" type="primary">proS</name>
    <name evidence="12" type="ORF">LABALGLTS371_05400</name>
</gene>
<evidence type="ECO:0000256" key="1">
    <source>
        <dbReference type="ARBA" id="ARBA00004496"/>
    </source>
</evidence>
<dbReference type="Gene3D" id="3.30.930.10">
    <property type="entry name" value="Bira Bifunctional Protein, Domain 2"/>
    <property type="match status" value="2"/>
</dbReference>
<dbReference type="InterPro" id="IPR007214">
    <property type="entry name" value="YbaK/aa-tRNA-synth-assoc-dom"/>
</dbReference>
<evidence type="ECO:0000259" key="11">
    <source>
        <dbReference type="PROSITE" id="PS50862"/>
    </source>
</evidence>
<evidence type="ECO:0000256" key="5">
    <source>
        <dbReference type="ARBA" id="ARBA00022741"/>
    </source>
</evidence>
<protein>
    <recommendedName>
        <fullName evidence="10">Proline--tRNA ligase</fullName>
        <ecNumber evidence="10">6.1.1.15</ecNumber>
    </recommendedName>
    <alternativeName>
        <fullName evidence="10">Prolyl-tRNA synthetase</fullName>
        <shortName evidence="10">ProRS</shortName>
    </alternativeName>
</protein>
<keyword evidence="4 10" id="KW-0436">Ligase</keyword>
<evidence type="ECO:0000256" key="7">
    <source>
        <dbReference type="ARBA" id="ARBA00022917"/>
    </source>
</evidence>
<dbReference type="InterPro" id="IPR036754">
    <property type="entry name" value="YbaK/aa-tRNA-synt-asso_dom_sf"/>
</dbReference>
<dbReference type="CDD" id="cd00779">
    <property type="entry name" value="ProRS_core_prok"/>
    <property type="match status" value="1"/>
</dbReference>
<dbReference type="EMBL" id="SRRQ01000003">
    <property type="protein sequence ID" value="TWW11367.1"/>
    <property type="molecule type" value="Genomic_DNA"/>
</dbReference>
<dbReference type="InterPro" id="IPR004500">
    <property type="entry name" value="Pro-tRNA-synth_IIa_bac-type"/>
</dbReference>
<dbReference type="InterPro" id="IPR050062">
    <property type="entry name" value="Pro-tRNA_synthetase"/>
</dbReference>
<dbReference type="GO" id="GO:0140096">
    <property type="term" value="F:catalytic activity, acting on a protein"/>
    <property type="evidence" value="ECO:0007669"/>
    <property type="project" value="UniProtKB-ARBA"/>
</dbReference>
<dbReference type="PROSITE" id="PS50862">
    <property type="entry name" value="AA_TRNA_LIGASE_II"/>
    <property type="match status" value="1"/>
</dbReference>
<dbReference type="PRINTS" id="PR01046">
    <property type="entry name" value="TRNASYNTHPRO"/>
</dbReference>
<keyword evidence="6 10" id="KW-0067">ATP-binding</keyword>
<dbReference type="InterPro" id="IPR006195">
    <property type="entry name" value="aa-tRNA-synth_II"/>
</dbReference>
<dbReference type="CDD" id="cd00861">
    <property type="entry name" value="ProRS_anticodon_short"/>
    <property type="match status" value="1"/>
</dbReference>
<comment type="catalytic activity">
    <reaction evidence="9 10">
        <text>tRNA(Pro) + L-proline + ATP = L-prolyl-tRNA(Pro) + AMP + diphosphate</text>
        <dbReference type="Rhea" id="RHEA:14305"/>
        <dbReference type="Rhea" id="RHEA-COMP:9700"/>
        <dbReference type="Rhea" id="RHEA-COMP:9702"/>
        <dbReference type="ChEBI" id="CHEBI:30616"/>
        <dbReference type="ChEBI" id="CHEBI:33019"/>
        <dbReference type="ChEBI" id="CHEBI:60039"/>
        <dbReference type="ChEBI" id="CHEBI:78442"/>
        <dbReference type="ChEBI" id="CHEBI:78532"/>
        <dbReference type="ChEBI" id="CHEBI:456215"/>
        <dbReference type="EC" id="6.1.1.15"/>
    </reaction>
</comment>
<dbReference type="Pfam" id="PF04073">
    <property type="entry name" value="tRNA_edit"/>
    <property type="match status" value="1"/>
</dbReference>
<feature type="domain" description="Aminoacyl-transfer RNA synthetases class-II family profile" evidence="11">
    <location>
        <begin position="33"/>
        <end position="465"/>
    </location>
</feature>
<dbReference type="Gene3D" id="3.40.50.800">
    <property type="entry name" value="Anticodon-binding domain"/>
    <property type="match status" value="1"/>
</dbReference>
<dbReference type="Pfam" id="PF00587">
    <property type="entry name" value="tRNA-synt_2b"/>
    <property type="match status" value="1"/>
</dbReference>
<dbReference type="SUPFAM" id="SSF52954">
    <property type="entry name" value="Class II aaRS ABD-related"/>
    <property type="match status" value="1"/>
</dbReference>
<dbReference type="CDD" id="cd04334">
    <property type="entry name" value="ProRS-INS"/>
    <property type="match status" value="1"/>
</dbReference>
<dbReference type="AlphaFoldDB" id="A0A5C6MAK7"/>
<evidence type="ECO:0000256" key="3">
    <source>
        <dbReference type="ARBA" id="ARBA00022490"/>
    </source>
</evidence>
<dbReference type="InterPro" id="IPR033730">
    <property type="entry name" value="ProRS_core_prok"/>
</dbReference>
<proteinExistence type="inferred from homology"/>
<evidence type="ECO:0000256" key="8">
    <source>
        <dbReference type="ARBA" id="ARBA00023146"/>
    </source>
</evidence>
<evidence type="ECO:0000313" key="13">
    <source>
        <dbReference type="Proteomes" id="UP000321659"/>
    </source>
</evidence>
<dbReference type="SUPFAM" id="SSF55681">
    <property type="entry name" value="Class II aaRS and biotin synthetases"/>
    <property type="match status" value="1"/>
</dbReference>
<comment type="function">
    <text evidence="10">Catalyzes the attachment of proline to tRNA(Pro) in a two-step reaction: proline is first activated by ATP to form Pro-AMP and then transferred to the acceptor end of tRNA(Pro). As ProRS can inadvertently accommodate and process non-cognate amino acids such as alanine and cysteine, to avoid such errors it has two additional distinct editing activities against alanine. One activity is designated as 'pretransfer' editing and involves the tRNA(Pro)-independent hydrolysis of activated Ala-AMP. The other activity is designated 'posttransfer' editing and involves deacylation of mischarged Ala-tRNA(Pro). The misacylated Cys-tRNA(Pro) is not edited by ProRS.</text>
</comment>
<evidence type="ECO:0000313" key="12">
    <source>
        <dbReference type="EMBL" id="TWW11367.1"/>
    </source>
</evidence>